<dbReference type="EMBL" id="BDCR01000001">
    <property type="protein sequence ID" value="GAT62110.1"/>
    <property type="molecule type" value="Genomic_DNA"/>
</dbReference>
<dbReference type="PANTHER" id="PTHR30189:SF1">
    <property type="entry name" value="LPS-ASSEMBLY PROTEIN LPTD"/>
    <property type="match status" value="1"/>
</dbReference>
<evidence type="ECO:0000313" key="3">
    <source>
        <dbReference type="Proteomes" id="UP000076586"/>
    </source>
</evidence>
<dbReference type="GO" id="GO:0009279">
    <property type="term" value="C:cell outer membrane"/>
    <property type="evidence" value="ECO:0007669"/>
    <property type="project" value="TreeGrafter"/>
</dbReference>
<dbReference type="InterPro" id="IPR050218">
    <property type="entry name" value="LptD"/>
</dbReference>
<feature type="domain" description="LPS-assembly protein LptD central" evidence="1">
    <location>
        <begin position="220"/>
        <end position="707"/>
    </location>
</feature>
<name>A0A170YVQ4_9BACT</name>
<reference evidence="3" key="2">
    <citation type="journal article" date="2017" name="Genome Announc.">
        <title>Draft genome sequence of Paludibacter jiangxiensis NM7(T), a propionate-producing fermentative bacterium.</title>
        <authorList>
            <person name="Qiu Y.-L."/>
            <person name="Tourlousse D.M."/>
            <person name="Matsuura N."/>
            <person name="Ohashi A."/>
            <person name="Sekiguchi Y."/>
        </authorList>
    </citation>
    <scope>NUCLEOTIDE SEQUENCE [LARGE SCALE GENOMIC DNA]</scope>
    <source>
        <strain evidence="3">NM7</strain>
    </source>
</reference>
<evidence type="ECO:0000259" key="1">
    <source>
        <dbReference type="Pfam" id="PF19838"/>
    </source>
</evidence>
<reference evidence="3" key="1">
    <citation type="submission" date="2016-04" db="EMBL/GenBank/DDBJ databases">
        <title>Draft genome sequence of Paludibacter jiangxiensis strain NM7.</title>
        <authorList>
            <person name="Qiu Y."/>
            <person name="Matsuura N."/>
            <person name="Ohashi A."/>
            <person name="Tourlousse M.D."/>
            <person name="Sekiguchi Y."/>
        </authorList>
    </citation>
    <scope>NUCLEOTIDE SEQUENCE [LARGE SCALE GENOMIC DNA]</scope>
    <source>
        <strain evidence="3">NM7</strain>
    </source>
</reference>
<accession>A0A170YVQ4</accession>
<organism evidence="2 3">
    <name type="scientific">Paludibacter jiangxiensis</name>
    <dbReference type="NCBI Taxonomy" id="681398"/>
    <lineage>
        <taxon>Bacteria</taxon>
        <taxon>Pseudomonadati</taxon>
        <taxon>Bacteroidota</taxon>
        <taxon>Bacteroidia</taxon>
        <taxon>Bacteroidales</taxon>
        <taxon>Paludibacteraceae</taxon>
        <taxon>Paludibacter</taxon>
    </lineage>
</organism>
<dbReference type="Pfam" id="PF19838">
    <property type="entry name" value="LptD_2"/>
    <property type="match status" value="1"/>
</dbReference>
<evidence type="ECO:0000313" key="2">
    <source>
        <dbReference type="EMBL" id="GAT62110.1"/>
    </source>
</evidence>
<dbReference type="AlphaFoldDB" id="A0A170YVQ4"/>
<gene>
    <name evidence="2" type="ORF">PJIAN_1700</name>
</gene>
<keyword evidence="3" id="KW-1185">Reference proteome</keyword>
<dbReference type="GO" id="GO:1990351">
    <property type="term" value="C:transporter complex"/>
    <property type="evidence" value="ECO:0007669"/>
    <property type="project" value="TreeGrafter"/>
</dbReference>
<dbReference type="Proteomes" id="UP000076586">
    <property type="component" value="Unassembled WGS sequence"/>
</dbReference>
<dbReference type="PANTHER" id="PTHR30189">
    <property type="entry name" value="LPS-ASSEMBLY PROTEIN"/>
    <property type="match status" value="1"/>
</dbReference>
<protein>
    <submittedName>
        <fullName evidence="2">LPS assembly outer membrane protein LptD</fullName>
    </submittedName>
</protein>
<sequence>MQDNFCRQNRRMLRNKVLIISVLLGFFLLLFASASAIIAPPQDNKKLSGDTLRRVLPVDSLSMKPKKKKQQIDDIINYQAEDSIVFYGNGNGYMYGKGDVKYQKMSLQGDFIRMNMDSSRVYASAVKDSTGTLVGKPVFKDESNEFTSNELLYNFNSKRGLIHHTVTQQGEGFVVSETSKITPDKMINMVNGKYTTCEDHEHPHFYLKMTKAKVKPKSFIVAGPAYLVLEDVPLPIALPFGYFPFNDKYSSGVIMPSYGDDFTRGFNLHNGGYYFALSDYADLALTGEIYTKGTWALNGASSYVKRYKYRGNFNFSYRNDVFSEKGMPDYSSSNSMSLQWSHSQDSKSNPYSKLSGSVNFSTTSFNRNNIDNVYNVSVMSQNTKTSSINFTKSFPENSWTITANANVTQVTSDTTINMTLPTLSVASGTLYPFKRKVAVGKERWYEKLVLNYTGDFSNSIQTKEYKLLKSSLSRDWRNGAKHNISTNASFSLFNYITITPSFNYTERWYMRKINQRWDDARNAVARDTTTGFYRSYNFSGSISAQTTLYGFYVPSRKIFGDKIDRIRHVFVPSFSFSYNPDFSDPIWGSYSTYSKYVAATASHAAYQETVKYSPFESEIYGYAGAGKSGAIGYSFTNNIEMKVKQKSDTTDLPVYKVVSLIDNFSVSGSYNLVADSLRWSLINANLRIKMPFSNNFTLNVGGTFDPYMYGLNASGQPVHVDRLRWNHGKLPRFMGTSFSQSFTLNNDTFKKKTAKEKAKDKEKEDKLKPLTGADLLNPELVLKHKQDSIAEQKKNEKRDLDADGYVKPTFKWSVSANYGVQYGQSTFNYQKMDYNMGLTHSLSFNGMLSPTPKWNCNWSATYSFSDKKLTQVNLSITRDLHCWSMSAQIVPVGYYTSYSFKIAVKSSLLQDLKYEKRSNYGENVKWE</sequence>
<proteinExistence type="predicted"/>
<dbReference type="STRING" id="681398.PJIAN_1700"/>
<dbReference type="InterPro" id="IPR045659">
    <property type="entry name" value="LptD_2"/>
</dbReference>
<comment type="caution">
    <text evidence="2">The sequence shown here is derived from an EMBL/GenBank/DDBJ whole genome shotgun (WGS) entry which is preliminary data.</text>
</comment>